<evidence type="ECO:0000313" key="1">
    <source>
        <dbReference type="EMBL" id="MBR9650078.1"/>
    </source>
</evidence>
<accession>A0ABS5HMD2</accession>
<gene>
    <name evidence="1" type="ORF">IT775_02940</name>
</gene>
<protein>
    <submittedName>
        <fullName evidence="1">Uncharacterized protein</fullName>
    </submittedName>
</protein>
<sequence length="343" mass="36433">MNLSFLMIAESGGDDLWARCGALAAVTEPGDEVLLCDSGASVDGAQLLRRFGEEVGWGEKVTVRLVALSDTRRPPEAGWSALRGLSDRAVVLVLPDRARPVAKGIKALRAMLEQGAPDLVLVNSAWMLAGPHSVLSCPDVGRWPMFGAQQGDAARAAALQLMPDPARLLPADGQPGDDYEAAIEQAASIGFVPDPVLLSPLPAPRDPAPQVAALSVHLSAAPRDTAPDRLARALLRLDDILAQLDPGHAESFLHAARDFTAALPRRLRRQAVAHEGQTGAILSDLKRGDTASARSHLAVVFAAQDRARVAALTGEIGQLRSDLDLALPGPDYLMDLFHRTRRA</sequence>
<organism evidence="1 2">
    <name type="scientific">Thalassovita aquimarina</name>
    <dbReference type="NCBI Taxonomy" id="2785917"/>
    <lineage>
        <taxon>Bacteria</taxon>
        <taxon>Pseudomonadati</taxon>
        <taxon>Pseudomonadota</taxon>
        <taxon>Alphaproteobacteria</taxon>
        <taxon>Rhodobacterales</taxon>
        <taxon>Roseobacteraceae</taxon>
        <taxon>Thalassovita</taxon>
    </lineage>
</organism>
<comment type="caution">
    <text evidence="1">The sequence shown here is derived from an EMBL/GenBank/DDBJ whole genome shotgun (WGS) entry which is preliminary data.</text>
</comment>
<proteinExistence type="predicted"/>
<evidence type="ECO:0000313" key="2">
    <source>
        <dbReference type="Proteomes" id="UP001195941"/>
    </source>
</evidence>
<dbReference type="Proteomes" id="UP001195941">
    <property type="component" value="Unassembled WGS sequence"/>
</dbReference>
<keyword evidence="2" id="KW-1185">Reference proteome</keyword>
<name>A0ABS5HMD2_9RHOB</name>
<reference evidence="1 2" key="1">
    <citation type="journal article" date="2021" name="Arch. Microbiol.">
        <title>Thalassobius aquimarinus sp. nov., isolated from the Sea of Japan seashore.</title>
        <authorList>
            <person name="Kurilenko V.V."/>
            <person name="Romanenko L.A."/>
            <person name="Chernysheva N.Y."/>
            <person name="Velansky P.V."/>
            <person name="Tekutyeva L.A."/>
            <person name="Isaeva M.P."/>
            <person name="Mikhailov V.V."/>
        </authorList>
    </citation>
    <scope>NUCLEOTIDE SEQUENCE [LARGE SCALE GENOMIC DNA]</scope>
    <source>
        <strain evidence="1 2">KMM 8518</strain>
    </source>
</reference>
<dbReference type="RefSeq" id="WP_212699591.1">
    <property type="nucleotide sequence ID" value="NZ_JADMKU010000002.1"/>
</dbReference>
<dbReference type="EMBL" id="JADMKU010000002">
    <property type="protein sequence ID" value="MBR9650078.1"/>
    <property type="molecule type" value="Genomic_DNA"/>
</dbReference>